<reference evidence="2 3" key="1">
    <citation type="submission" date="2020-04" db="EMBL/GenBank/DDBJ databases">
        <title>MicrobeNet Type strains.</title>
        <authorList>
            <person name="Nicholson A.C."/>
        </authorList>
    </citation>
    <scope>NUCLEOTIDE SEQUENCE [LARGE SCALE GENOMIC DNA]</scope>
    <source>
        <strain evidence="2 3">ATCC BAA-14</strain>
    </source>
</reference>
<dbReference type="AlphaFoldDB" id="A0A846WN63"/>
<feature type="chain" id="PRO_5032597017" description="Secreted protein" evidence="1">
    <location>
        <begin position="29"/>
        <end position="128"/>
    </location>
</feature>
<evidence type="ECO:0000313" key="3">
    <source>
        <dbReference type="Proteomes" id="UP000563898"/>
    </source>
</evidence>
<evidence type="ECO:0000256" key="1">
    <source>
        <dbReference type="SAM" id="SignalP"/>
    </source>
</evidence>
<comment type="caution">
    <text evidence="2">The sequence shown here is derived from an EMBL/GenBank/DDBJ whole genome shotgun (WGS) entry which is preliminary data.</text>
</comment>
<proteinExistence type="predicted"/>
<evidence type="ECO:0000313" key="2">
    <source>
        <dbReference type="EMBL" id="NKY03042.1"/>
    </source>
</evidence>
<organism evidence="2 3">
    <name type="scientific">Gordonia polyisoprenivorans</name>
    <dbReference type="NCBI Taxonomy" id="84595"/>
    <lineage>
        <taxon>Bacteria</taxon>
        <taxon>Bacillati</taxon>
        <taxon>Actinomycetota</taxon>
        <taxon>Actinomycetes</taxon>
        <taxon>Mycobacteriales</taxon>
        <taxon>Gordoniaceae</taxon>
        <taxon>Gordonia</taxon>
    </lineage>
</organism>
<dbReference type="EMBL" id="JAAXPC010000008">
    <property type="protein sequence ID" value="NKY03042.1"/>
    <property type="molecule type" value="Genomic_DNA"/>
</dbReference>
<dbReference type="RefSeq" id="WP_006368807.1">
    <property type="nucleotide sequence ID" value="NZ_CP073075.1"/>
</dbReference>
<gene>
    <name evidence="2" type="ORF">HGA05_15840</name>
</gene>
<keyword evidence="1" id="KW-0732">Signal</keyword>
<evidence type="ECO:0008006" key="4">
    <source>
        <dbReference type="Google" id="ProtNLM"/>
    </source>
</evidence>
<protein>
    <recommendedName>
        <fullName evidence="4">Secreted protein</fullName>
    </recommendedName>
</protein>
<sequence>MNKKHLIGVAAVATGIAAAITPAATAAAADPPEAHILLIGTDSAQATWNTHGRTGCSATVTEGTQVESVPNIPPTGSGGIIKVTQNATLKITCPGGVTSATARLYGPRNPFNDMRTNFNDSTGDAFGS</sequence>
<name>A0A846WN63_9ACTN</name>
<dbReference type="Proteomes" id="UP000563898">
    <property type="component" value="Unassembled WGS sequence"/>
</dbReference>
<feature type="signal peptide" evidence="1">
    <location>
        <begin position="1"/>
        <end position="28"/>
    </location>
</feature>
<accession>A0A846WN63</accession>